<accession>A0A2N5VLJ6</accession>
<dbReference type="PANTHER" id="PTHR34612:SF2">
    <property type="entry name" value="GLYCOSIDE HYDROLASE 131 CATALYTIC N-TERMINAL DOMAIN-CONTAINING PROTEIN"/>
    <property type="match status" value="1"/>
</dbReference>
<gene>
    <name evidence="2" type="ORF">PCASD_01098</name>
</gene>
<reference evidence="2 3" key="1">
    <citation type="submission" date="2017-11" db="EMBL/GenBank/DDBJ databases">
        <title>De novo assembly and phasing of dikaryotic genomes from two isolates of Puccinia coronata f. sp. avenae, the causal agent of oat crown rust.</title>
        <authorList>
            <person name="Miller M.E."/>
            <person name="Zhang Y."/>
            <person name="Omidvar V."/>
            <person name="Sperschneider J."/>
            <person name="Schwessinger B."/>
            <person name="Raley C."/>
            <person name="Palmer J.M."/>
            <person name="Garnica D."/>
            <person name="Upadhyaya N."/>
            <person name="Rathjen J."/>
            <person name="Taylor J.M."/>
            <person name="Park R.F."/>
            <person name="Dodds P.N."/>
            <person name="Hirsch C.D."/>
            <person name="Kianian S.F."/>
            <person name="Figueroa M."/>
        </authorList>
    </citation>
    <scope>NUCLEOTIDE SEQUENCE [LARGE SCALE GENOMIC DNA]</scope>
    <source>
        <strain evidence="2">12SD80</strain>
    </source>
</reference>
<evidence type="ECO:0000313" key="3">
    <source>
        <dbReference type="Proteomes" id="UP000235392"/>
    </source>
</evidence>
<dbReference type="Proteomes" id="UP000235392">
    <property type="component" value="Unassembled WGS sequence"/>
</dbReference>
<dbReference type="EMBL" id="PGCI01000008">
    <property type="protein sequence ID" value="PLW50862.1"/>
    <property type="molecule type" value="Genomic_DNA"/>
</dbReference>
<evidence type="ECO:0000259" key="1">
    <source>
        <dbReference type="Pfam" id="PF18271"/>
    </source>
</evidence>
<dbReference type="Gene3D" id="2.60.120.1160">
    <property type="match status" value="1"/>
</dbReference>
<dbReference type="InterPro" id="IPR041524">
    <property type="entry name" value="GH131_N"/>
</dbReference>
<protein>
    <recommendedName>
        <fullName evidence="1">Glycoside hydrolase 131 catalytic N-terminal domain-containing protein</fullName>
    </recommendedName>
</protein>
<feature type="domain" description="Glycoside hydrolase 131 catalytic N-terminal" evidence="1">
    <location>
        <begin position="10"/>
        <end position="124"/>
    </location>
</feature>
<dbReference type="AlphaFoldDB" id="A0A2N5VLJ6"/>
<proteinExistence type="predicted"/>
<name>A0A2N5VLJ6_9BASI</name>
<organism evidence="2 3">
    <name type="scientific">Puccinia coronata f. sp. avenae</name>
    <dbReference type="NCBI Taxonomy" id="200324"/>
    <lineage>
        <taxon>Eukaryota</taxon>
        <taxon>Fungi</taxon>
        <taxon>Dikarya</taxon>
        <taxon>Basidiomycota</taxon>
        <taxon>Pucciniomycotina</taxon>
        <taxon>Pucciniomycetes</taxon>
        <taxon>Pucciniales</taxon>
        <taxon>Pucciniaceae</taxon>
        <taxon>Puccinia</taxon>
    </lineage>
</organism>
<dbReference type="PANTHER" id="PTHR34612">
    <property type="entry name" value="GH131_N DOMAIN-CONTAINING PROTEIN"/>
    <property type="match status" value="1"/>
</dbReference>
<dbReference type="Pfam" id="PF18271">
    <property type="entry name" value="GH131_N"/>
    <property type="match status" value="1"/>
</dbReference>
<evidence type="ECO:0000313" key="2">
    <source>
        <dbReference type="EMBL" id="PLW50862.1"/>
    </source>
</evidence>
<comment type="caution">
    <text evidence="2">The sequence shown here is derived from an EMBL/GenBank/DDBJ whole genome shotgun (WGS) entry which is preliminary data.</text>
</comment>
<sequence length="195" mass="21771">MAALFEAHYRVPLNAKVADIDNPGSALGKLTQFKIIGSNTVNDAYEFQKTPNGKFQSITFKINDNSIFKPDKNPKDDQVGFRRNDLLPKYDAKAIETKKRTYHHSFIFKKDLDKKHGYLLASVEFPKAETCVTCIRAVKSEAAVCTRDPLLNDLSARIEKNPAQLRASPPREVNRVAIRVLATQTRKSPPTGGAV</sequence>